<reference evidence="5 6" key="1">
    <citation type="journal article" date="2008" name="Science">
        <title>The Physcomitrella genome reveals evolutionary insights into the conquest of land by plants.</title>
        <authorList>
            <person name="Rensing S."/>
            <person name="Lang D."/>
            <person name="Zimmer A."/>
            <person name="Terry A."/>
            <person name="Salamov A."/>
            <person name="Shapiro H."/>
            <person name="Nishiyama T."/>
            <person name="Perroud P.-F."/>
            <person name="Lindquist E."/>
            <person name="Kamisugi Y."/>
            <person name="Tanahashi T."/>
            <person name="Sakakibara K."/>
            <person name="Fujita T."/>
            <person name="Oishi K."/>
            <person name="Shin-I T."/>
            <person name="Kuroki Y."/>
            <person name="Toyoda A."/>
            <person name="Suzuki Y."/>
            <person name="Hashimoto A."/>
            <person name="Yamaguchi K."/>
            <person name="Sugano A."/>
            <person name="Kohara Y."/>
            <person name="Fujiyama A."/>
            <person name="Anterola A."/>
            <person name="Aoki S."/>
            <person name="Ashton N."/>
            <person name="Barbazuk W.B."/>
            <person name="Barker E."/>
            <person name="Bennetzen J."/>
            <person name="Bezanilla M."/>
            <person name="Blankenship R."/>
            <person name="Cho S.H."/>
            <person name="Dutcher S."/>
            <person name="Estelle M."/>
            <person name="Fawcett J.A."/>
            <person name="Gundlach H."/>
            <person name="Hanada K."/>
            <person name="Heyl A."/>
            <person name="Hicks K.A."/>
            <person name="Hugh J."/>
            <person name="Lohr M."/>
            <person name="Mayer K."/>
            <person name="Melkozernov A."/>
            <person name="Murata T."/>
            <person name="Nelson D."/>
            <person name="Pils B."/>
            <person name="Prigge M."/>
            <person name="Reiss B."/>
            <person name="Renner T."/>
            <person name="Rombauts S."/>
            <person name="Rushton P."/>
            <person name="Sanderfoot A."/>
            <person name="Schween G."/>
            <person name="Shiu S.-H."/>
            <person name="Stueber K."/>
            <person name="Theodoulou F.L."/>
            <person name="Tu H."/>
            <person name="Van de Peer Y."/>
            <person name="Verrier P.J."/>
            <person name="Waters E."/>
            <person name="Wood A."/>
            <person name="Yang L."/>
            <person name="Cove D."/>
            <person name="Cuming A."/>
            <person name="Hasebe M."/>
            <person name="Lucas S."/>
            <person name="Mishler D.B."/>
            <person name="Reski R."/>
            <person name="Grigoriev I."/>
            <person name="Quatrano R.S."/>
            <person name="Boore J.L."/>
        </authorList>
    </citation>
    <scope>NUCLEOTIDE SEQUENCE [LARGE SCALE GENOMIC DNA]</scope>
    <source>
        <strain evidence="5 6">cv. Gransden 2004</strain>
    </source>
</reference>
<dbReference type="PANTHER" id="PTHR31580:SF4">
    <property type="entry name" value="FILAMENT-LIKE PLANT PROTEIN 6"/>
    <property type="match status" value="1"/>
</dbReference>
<gene>
    <name evidence="5" type="primary">LOC112280330</name>
</gene>
<reference evidence="5 6" key="2">
    <citation type="journal article" date="2018" name="Plant J.">
        <title>The Physcomitrella patens chromosome-scale assembly reveals moss genome structure and evolution.</title>
        <authorList>
            <person name="Lang D."/>
            <person name="Ullrich K.K."/>
            <person name="Murat F."/>
            <person name="Fuchs J."/>
            <person name="Jenkins J."/>
            <person name="Haas F.B."/>
            <person name="Piednoel M."/>
            <person name="Gundlach H."/>
            <person name="Van Bel M."/>
            <person name="Meyberg R."/>
            <person name="Vives C."/>
            <person name="Morata J."/>
            <person name="Symeonidi A."/>
            <person name="Hiss M."/>
            <person name="Muchero W."/>
            <person name="Kamisugi Y."/>
            <person name="Saleh O."/>
            <person name="Blanc G."/>
            <person name="Decker E.L."/>
            <person name="van Gessel N."/>
            <person name="Grimwood J."/>
            <person name="Hayes R.D."/>
            <person name="Graham S.W."/>
            <person name="Gunter L.E."/>
            <person name="McDaniel S.F."/>
            <person name="Hoernstein S.N.W."/>
            <person name="Larsson A."/>
            <person name="Li F.W."/>
            <person name="Perroud P.F."/>
            <person name="Phillips J."/>
            <person name="Ranjan P."/>
            <person name="Rokshar D.S."/>
            <person name="Rothfels C.J."/>
            <person name="Schneider L."/>
            <person name="Shu S."/>
            <person name="Stevenson D.W."/>
            <person name="Thummler F."/>
            <person name="Tillich M."/>
            <person name="Villarreal Aguilar J.C."/>
            <person name="Widiez T."/>
            <person name="Wong G.K."/>
            <person name="Wymore A."/>
            <person name="Zhang Y."/>
            <person name="Zimmer A.D."/>
            <person name="Quatrano R.S."/>
            <person name="Mayer K.F.X."/>
            <person name="Goodstein D."/>
            <person name="Casacuberta J.M."/>
            <person name="Vandepoele K."/>
            <person name="Reski R."/>
            <person name="Cuming A.C."/>
            <person name="Tuskan G.A."/>
            <person name="Maumus F."/>
            <person name="Salse J."/>
            <person name="Schmutz J."/>
            <person name="Rensing S.A."/>
        </authorList>
    </citation>
    <scope>NUCLEOTIDE SEQUENCE [LARGE SCALE GENOMIC DNA]</scope>
    <source>
        <strain evidence="5 6">cv. Gransden 2004</strain>
    </source>
</reference>
<dbReference type="EnsemblPlants" id="Pp3c3_8660V3.5">
    <property type="protein sequence ID" value="Pp3c3_8660V3.5"/>
    <property type="gene ID" value="Pp3c3_8660"/>
</dbReference>
<evidence type="ECO:0000256" key="3">
    <source>
        <dbReference type="SAM" id="Coils"/>
    </source>
</evidence>
<reference evidence="5" key="3">
    <citation type="submission" date="2020-12" db="UniProtKB">
        <authorList>
            <consortium name="EnsemblPlants"/>
        </authorList>
    </citation>
    <scope>IDENTIFICATION</scope>
</reference>
<accession>A0A7I4DFU5</accession>
<dbReference type="Pfam" id="PF05911">
    <property type="entry name" value="FPP"/>
    <property type="match status" value="2"/>
</dbReference>
<proteinExistence type="inferred from homology"/>
<keyword evidence="6" id="KW-1185">Reference proteome</keyword>
<dbReference type="GeneID" id="112280330"/>
<evidence type="ECO:0000256" key="4">
    <source>
        <dbReference type="SAM" id="MobiDB-lite"/>
    </source>
</evidence>
<dbReference type="AlphaFoldDB" id="A0A7I4DFU5"/>
<evidence type="ECO:0000313" key="5">
    <source>
        <dbReference type="EnsemblPlants" id="Pp3c3_8660V3.5"/>
    </source>
</evidence>
<evidence type="ECO:0000256" key="2">
    <source>
        <dbReference type="ARBA" id="ARBA00023054"/>
    </source>
</evidence>
<feature type="coiled-coil region" evidence="3">
    <location>
        <begin position="750"/>
        <end position="819"/>
    </location>
</feature>
<dbReference type="KEGG" id="ppp:112280330"/>
<feature type="region of interest" description="Disordered" evidence="4">
    <location>
        <begin position="979"/>
        <end position="1050"/>
    </location>
</feature>
<evidence type="ECO:0000313" key="6">
    <source>
        <dbReference type="Proteomes" id="UP000006727"/>
    </source>
</evidence>
<feature type="coiled-coil region" evidence="3">
    <location>
        <begin position="116"/>
        <end position="157"/>
    </location>
</feature>
<organism evidence="5 6">
    <name type="scientific">Physcomitrium patens</name>
    <name type="common">Spreading-leaved earth moss</name>
    <name type="synonym">Physcomitrella patens</name>
    <dbReference type="NCBI Taxonomy" id="3218"/>
    <lineage>
        <taxon>Eukaryota</taxon>
        <taxon>Viridiplantae</taxon>
        <taxon>Streptophyta</taxon>
        <taxon>Embryophyta</taxon>
        <taxon>Bryophyta</taxon>
        <taxon>Bryophytina</taxon>
        <taxon>Bryopsida</taxon>
        <taxon>Funariidae</taxon>
        <taxon>Funariales</taxon>
        <taxon>Funariaceae</taxon>
        <taxon>Physcomitrium</taxon>
    </lineage>
</organism>
<dbReference type="EMBL" id="ABEU02000003">
    <property type="status" value="NOT_ANNOTATED_CDS"/>
    <property type="molecule type" value="Genomic_DNA"/>
</dbReference>
<dbReference type="InParanoid" id="A0A7I4DFU5"/>
<dbReference type="OrthoDB" id="1926355at2759"/>
<comment type="similarity">
    <text evidence="1">Belongs to the FPP family.</text>
</comment>
<feature type="region of interest" description="Disordered" evidence="4">
    <location>
        <begin position="1073"/>
        <end position="1092"/>
    </location>
</feature>
<name>A0A7I4DFU5_PHYPA</name>
<dbReference type="FunCoup" id="A0A7I4DFU5">
    <property type="interactions" value="1454"/>
</dbReference>
<feature type="compositionally biased region" description="Low complexity" evidence="4">
    <location>
        <begin position="1079"/>
        <end position="1092"/>
    </location>
</feature>
<feature type="region of interest" description="Disordered" evidence="4">
    <location>
        <begin position="438"/>
        <end position="465"/>
    </location>
</feature>
<dbReference type="RefSeq" id="XP_024371479.1">
    <property type="nucleotide sequence ID" value="XM_024515711.2"/>
</dbReference>
<dbReference type="PANTHER" id="PTHR31580">
    <property type="entry name" value="FILAMENT-LIKE PLANT PROTEIN 4"/>
    <property type="match status" value="1"/>
</dbReference>
<sequence>MERELIDRRRWPWKSRKNFNGLSTGSADSASSPAPVKLFDEQEVARILQDQVRTADDQLVEALQAAEAKYSQREKALNLKIAAGNEKLTSALAEITIKDNLVKQHIKVAEEAVVGWEKAETEAAEYKAELEDTLQKRRETEEHAKHLDGALKELMQQLHCGREEHEKQLHQTIVKKTRDFDKVRLEMEAKLAEASKSLSDNRTHMIELKAENEAINHALQDRSRMIAELNDIRAHVESEIKILRVRFDGLEKENFDLKYKLHTVTKELEIRSAELEYGKKASDVMSRHHADSLKKIARLEDECNRLRMMVRKKLPNPAAIVRMKQELDSLAKEAGESATPRHRRRQSMLRSQSGGVEFLPIHELVVVDEAQDLQEANAERIANMDEETRMLKEALAKRNDELQSARLMCARTASRLTAVEDELEALKAASAESVYISRENSISKETPSVSSSSSSSSLPVSESISKRVPWRDGVPKLDPSKNSVEMEPFAHSRSYSEPRLGFKSFVHELAVENSSGISPQQQHIADLEKALAANYRDFQAANRTCEELRAQLSSTEKQFAALQARNAANEQSVIVLQDRLDKLLESQVTAEKYQTNSADAASPEASISQFQMEFATTAKCVIQATEALVRALEIHNVSAAEAEGAFAFEPIVMPIHWKESKLDSSMSSSSLAANKLQERESDVHSVLSFMSKLSSNLTCIAELSTLVIKDLRKDSEAVRLCLDSANAQIFQLQEITGKSQEDRVASEIQVEVELNRISDLERMVSQLQTEKAEALRQVSDVVTQLREAKEKVDALSDQLKEAEVLIASLRLQTDHQKQEDELIEEELLELSSSHPGLAKMCAADAEMNGLHSKLASLEVELLGERRRHHDFIAKLEDLQQQIHRGVGRVCPSRSLHSDEISEPFLSDEAGSNARQIVHEQEREIAAAALAECQRTILALGKQLKILGFSESRELTVRATDSPESIKRMTETMELLRWHAESGDQGPPQMKKSSTAESIADGPVSVPASPARSDHLEAPSTPESPATSTLRRSVRTTRPFQLPKIPGTNCNGEVILSNANESVESSKTAATYTRFHARSPSESSLSSGHSNGN</sequence>
<evidence type="ECO:0000256" key="1">
    <source>
        <dbReference type="ARBA" id="ARBA00005921"/>
    </source>
</evidence>
<feature type="coiled-coil region" evidence="3">
    <location>
        <begin position="538"/>
        <end position="565"/>
    </location>
</feature>
<feature type="compositionally biased region" description="Low complexity" evidence="4">
    <location>
        <begin position="443"/>
        <end position="463"/>
    </location>
</feature>
<keyword evidence="2 3" id="KW-0175">Coiled coil</keyword>
<dbReference type="Proteomes" id="UP000006727">
    <property type="component" value="Chromosome 3"/>
</dbReference>
<protein>
    <submittedName>
        <fullName evidence="5">Uncharacterized protein</fullName>
    </submittedName>
</protein>
<dbReference type="InterPro" id="IPR008587">
    <property type="entry name" value="FPP_plant"/>
</dbReference>
<dbReference type="Gramene" id="Pp3c3_8660V3.5">
    <property type="protein sequence ID" value="Pp3c3_8660V3.5"/>
    <property type="gene ID" value="Pp3c3_8660"/>
</dbReference>